<organism evidence="1">
    <name type="scientific">Cacopsylla melanoneura</name>
    <dbReference type="NCBI Taxonomy" id="428564"/>
    <lineage>
        <taxon>Eukaryota</taxon>
        <taxon>Metazoa</taxon>
        <taxon>Ecdysozoa</taxon>
        <taxon>Arthropoda</taxon>
        <taxon>Hexapoda</taxon>
        <taxon>Insecta</taxon>
        <taxon>Pterygota</taxon>
        <taxon>Neoptera</taxon>
        <taxon>Paraneoptera</taxon>
        <taxon>Hemiptera</taxon>
        <taxon>Sternorrhyncha</taxon>
        <taxon>Psylloidea</taxon>
        <taxon>Psyllidae</taxon>
        <taxon>Psyllinae</taxon>
        <taxon>Cacopsylla</taxon>
    </lineage>
</organism>
<accession>A0A8D8LXP4</accession>
<dbReference type="EMBL" id="HBUF01041478">
    <property type="protein sequence ID" value="CAG6618255.1"/>
    <property type="molecule type" value="Transcribed_RNA"/>
</dbReference>
<name>A0A8D8LXP4_9HEMI</name>
<dbReference type="EMBL" id="HBUF01385278">
    <property type="protein sequence ID" value="CAG6731913.1"/>
    <property type="molecule type" value="Transcribed_RNA"/>
</dbReference>
<dbReference type="AlphaFoldDB" id="A0A8D8LXP4"/>
<reference evidence="1" key="1">
    <citation type="submission" date="2021-05" db="EMBL/GenBank/DDBJ databases">
        <authorList>
            <person name="Alioto T."/>
            <person name="Alioto T."/>
            <person name="Gomez Garrido J."/>
        </authorList>
    </citation>
    <scope>NUCLEOTIDE SEQUENCE</scope>
</reference>
<sequence>MMMKSLPCLEQQLIICPKSAVTTPTSLHCAQNVTNPVLSPPLPRWRNWLNQAWTVWTPPTPLSSRLKVCRKQVPPGHPVCIAKVLKTRKYDFYFLLLLHIENL</sequence>
<proteinExistence type="predicted"/>
<evidence type="ECO:0000313" key="1">
    <source>
        <dbReference type="EMBL" id="CAG6618255.1"/>
    </source>
</evidence>
<protein>
    <submittedName>
        <fullName evidence="1">Uncharacterized protein</fullName>
    </submittedName>
</protein>